<sequence length="221" mass="24042">MGSVSLNIQFDSNGIRQLKSNNEKVVIIRSFAQDDAYAVACFVFSPFTIENIVQFAPVWQEYATIQKIVSFDILTAGIVTSISAGYKAQLTGAEFQNITAAYSSLVYGFENLNNGYPAITGGLTQQIMGDGNIFDAIVNVSSIPYNQTTYYQPLDSVKVFVASGISNNMIIPFSLLSPSGGMKIPELSTTVGKYLEVNISKDAAIYFDSTNNVFVLLPTPY</sequence>
<dbReference type="STRING" id="425514.SAMN05443550_103236"/>
<proteinExistence type="predicted"/>
<keyword evidence="2" id="KW-1185">Reference proteome</keyword>
<organism evidence="1 2">
    <name type="scientific">Pedobacter hartonius</name>
    <dbReference type="NCBI Taxonomy" id="425514"/>
    <lineage>
        <taxon>Bacteria</taxon>
        <taxon>Pseudomonadati</taxon>
        <taxon>Bacteroidota</taxon>
        <taxon>Sphingobacteriia</taxon>
        <taxon>Sphingobacteriales</taxon>
        <taxon>Sphingobacteriaceae</taxon>
        <taxon>Pedobacter</taxon>
    </lineage>
</organism>
<dbReference type="AlphaFoldDB" id="A0A1H4B7I4"/>
<name>A0A1H4B7I4_9SPHI</name>
<protein>
    <submittedName>
        <fullName evidence="1">Uncharacterized protein</fullName>
    </submittedName>
</protein>
<evidence type="ECO:0000313" key="2">
    <source>
        <dbReference type="Proteomes" id="UP000198850"/>
    </source>
</evidence>
<dbReference type="Proteomes" id="UP000198850">
    <property type="component" value="Unassembled WGS sequence"/>
</dbReference>
<evidence type="ECO:0000313" key="1">
    <source>
        <dbReference type="EMBL" id="SEA44111.1"/>
    </source>
</evidence>
<accession>A0A1H4B7I4</accession>
<dbReference type="OrthoDB" id="10002246at2"/>
<dbReference type="RefSeq" id="WP_090555875.1">
    <property type="nucleotide sequence ID" value="NZ_FNRA01000003.1"/>
</dbReference>
<reference evidence="1 2" key="1">
    <citation type="submission" date="2016-10" db="EMBL/GenBank/DDBJ databases">
        <authorList>
            <person name="de Groot N.N."/>
        </authorList>
    </citation>
    <scope>NUCLEOTIDE SEQUENCE [LARGE SCALE GENOMIC DNA]</scope>
    <source>
        <strain evidence="1 2">DSM 19033</strain>
    </source>
</reference>
<dbReference type="EMBL" id="FNRA01000003">
    <property type="protein sequence ID" value="SEA44111.1"/>
    <property type="molecule type" value="Genomic_DNA"/>
</dbReference>
<gene>
    <name evidence="1" type="ORF">SAMN05443550_103236</name>
</gene>